<accession>G5Q0B6</accession>
<dbReference type="GO" id="GO:0005829">
    <property type="term" value="C:cytosol"/>
    <property type="evidence" value="ECO:0007669"/>
    <property type="project" value="TreeGrafter"/>
</dbReference>
<dbReference type="InterPro" id="IPR000150">
    <property type="entry name" value="Cof"/>
</dbReference>
<dbReference type="PANTHER" id="PTHR10000">
    <property type="entry name" value="PHOSPHOSERINE PHOSPHATASE"/>
    <property type="match status" value="1"/>
</dbReference>
<gene>
    <name evidence="4" type="ORF">LTSEMON_1225</name>
</gene>
<evidence type="ECO:0000256" key="2">
    <source>
        <dbReference type="ARBA" id="ARBA00022801"/>
    </source>
</evidence>
<comment type="caution">
    <text evidence="4">The sequence shown here is derived from an EMBL/GenBank/DDBJ whole genome shotgun (WGS) entry which is preliminary data.</text>
</comment>
<dbReference type="Gene3D" id="3.40.50.1000">
    <property type="entry name" value="HAD superfamily/HAD-like"/>
    <property type="match status" value="1"/>
</dbReference>
<dbReference type="PATRIC" id="fig|913242.3.peg.1126"/>
<evidence type="ECO:0000313" key="4">
    <source>
        <dbReference type="EMBL" id="EHC81307.1"/>
    </source>
</evidence>
<dbReference type="NCBIfam" id="TIGR01484">
    <property type="entry name" value="HAD-SF-IIB"/>
    <property type="match status" value="1"/>
</dbReference>
<dbReference type="GO" id="GO:0000287">
    <property type="term" value="F:magnesium ion binding"/>
    <property type="evidence" value="ECO:0007669"/>
    <property type="project" value="UniProtKB-ARBA"/>
</dbReference>
<dbReference type="AlphaFoldDB" id="G5Q0B6"/>
<dbReference type="Pfam" id="PF08282">
    <property type="entry name" value="Hydrolase_3"/>
    <property type="match status" value="1"/>
</dbReference>
<keyword evidence="1" id="KW-0479">Metal-binding</keyword>
<dbReference type="Gene3D" id="3.30.1240.10">
    <property type="match status" value="1"/>
</dbReference>
<proteinExistence type="predicted"/>
<dbReference type="EMBL" id="AFCS01000325">
    <property type="protein sequence ID" value="EHC81307.1"/>
    <property type="molecule type" value="Genomic_DNA"/>
</dbReference>
<dbReference type="SFLD" id="SFLDG01144">
    <property type="entry name" value="C2.B.4:_PGP_Like"/>
    <property type="match status" value="1"/>
</dbReference>
<keyword evidence="3" id="KW-0460">Magnesium</keyword>
<dbReference type="NCBIfam" id="TIGR00099">
    <property type="entry name" value="Cof-subfamily"/>
    <property type="match status" value="1"/>
</dbReference>
<dbReference type="SFLD" id="SFLDG01140">
    <property type="entry name" value="C2.B:_Phosphomannomutase_and_P"/>
    <property type="match status" value="1"/>
</dbReference>
<organism evidence="4 5">
    <name type="scientific">Salmonella enterica subsp. enterica serovar Montevideo str. S5-403</name>
    <dbReference type="NCBI Taxonomy" id="913242"/>
    <lineage>
        <taxon>Bacteria</taxon>
        <taxon>Pseudomonadati</taxon>
        <taxon>Pseudomonadota</taxon>
        <taxon>Gammaproteobacteria</taxon>
        <taxon>Enterobacterales</taxon>
        <taxon>Enterobacteriaceae</taxon>
        <taxon>Salmonella</taxon>
    </lineage>
</organism>
<evidence type="ECO:0000313" key="5">
    <source>
        <dbReference type="Proteomes" id="UP000003221"/>
    </source>
</evidence>
<protein>
    <submittedName>
        <fullName evidence="4">Putative hydrolase</fullName>
    </submittedName>
</protein>
<sequence length="273" mass="30808">MSIKLIAVDMDGTFLSDQKTYNRDRFMAQYQHMKRQGIRFVVASGNQYYQLISFFPEIAHEIAFVAENGGWVVSEGEDIFNGELTKADFQTVVEHLLTRADVEIIACGKNSAYTLKRYNDALKAVAAMYYHRLEFVDNFNNINDVFFKFGLNITDERIPEVQAALHDAIGDIMVPVHTGYGSIDLIIPGVHKANGLRLLQQRWGIHDSEVVVFGDGGNDIEMLRQAGFSFAMSHASEAVAAAALWREARSRRRRNTAPDRTTRKACWISSTAY</sequence>
<dbReference type="SUPFAM" id="SSF56784">
    <property type="entry name" value="HAD-like"/>
    <property type="match status" value="1"/>
</dbReference>
<dbReference type="InterPro" id="IPR023214">
    <property type="entry name" value="HAD_sf"/>
</dbReference>
<dbReference type="GO" id="GO:0016791">
    <property type="term" value="F:phosphatase activity"/>
    <property type="evidence" value="ECO:0007669"/>
    <property type="project" value="TreeGrafter"/>
</dbReference>
<dbReference type="PANTHER" id="PTHR10000:SF53">
    <property type="entry name" value="5-AMINO-6-(5-PHOSPHO-D-RIBITYLAMINO)URACIL PHOSPHATASE YBJI-RELATED"/>
    <property type="match status" value="1"/>
</dbReference>
<dbReference type="CDD" id="cd07518">
    <property type="entry name" value="HAD_YbiV-Like"/>
    <property type="match status" value="1"/>
</dbReference>
<keyword evidence="2 4" id="KW-0378">Hydrolase</keyword>
<dbReference type="InterPro" id="IPR036412">
    <property type="entry name" value="HAD-like_sf"/>
</dbReference>
<dbReference type="Proteomes" id="UP000003221">
    <property type="component" value="Unassembled WGS sequence"/>
</dbReference>
<evidence type="ECO:0000256" key="3">
    <source>
        <dbReference type="ARBA" id="ARBA00022842"/>
    </source>
</evidence>
<reference evidence="4 5" key="1">
    <citation type="journal article" date="2011" name="BMC Genomics">
        <title>Genome sequencing reveals diversification of virulence factor content and possible host adaptation in distinct subpopulations of Salmonella enterica.</title>
        <authorList>
            <person name="den Bakker H.C."/>
            <person name="Moreno Switt A.I."/>
            <person name="Govoni G."/>
            <person name="Cummings C.A."/>
            <person name="Ranieri M.L."/>
            <person name="Degoricija L."/>
            <person name="Hoelzer K."/>
            <person name="Rodriguez-Rivera L.D."/>
            <person name="Brown S."/>
            <person name="Bolchacova E."/>
            <person name="Furtado M.R."/>
            <person name="Wiedmann M."/>
        </authorList>
    </citation>
    <scope>NUCLEOTIDE SEQUENCE [LARGE SCALE GENOMIC DNA]</scope>
    <source>
        <strain evidence="4 5">S5-403</strain>
    </source>
</reference>
<dbReference type="InterPro" id="IPR006379">
    <property type="entry name" value="HAD-SF_hydro_IIB"/>
</dbReference>
<dbReference type="SFLD" id="SFLDS00003">
    <property type="entry name" value="Haloacid_Dehalogenase"/>
    <property type="match status" value="1"/>
</dbReference>
<name>G5Q0B6_SALMO</name>
<dbReference type="PROSITE" id="PS01229">
    <property type="entry name" value="COF_2"/>
    <property type="match status" value="1"/>
</dbReference>
<evidence type="ECO:0000256" key="1">
    <source>
        <dbReference type="ARBA" id="ARBA00022723"/>
    </source>
</evidence>